<proteinExistence type="predicted"/>
<feature type="region of interest" description="Disordered" evidence="2">
    <location>
        <begin position="38"/>
        <end position="65"/>
    </location>
</feature>
<keyword evidence="1" id="KW-0175">Coiled coil</keyword>
<accession>A0AAJ6YD75</accession>
<name>A0AAJ6YD75_9HYME</name>
<feature type="coiled-coil region" evidence="1">
    <location>
        <begin position="468"/>
        <end position="523"/>
    </location>
</feature>
<feature type="coiled-coil region" evidence="1">
    <location>
        <begin position="334"/>
        <end position="410"/>
    </location>
</feature>
<evidence type="ECO:0000256" key="1">
    <source>
        <dbReference type="SAM" id="Coils"/>
    </source>
</evidence>
<keyword evidence="3" id="KW-1185">Reference proteome</keyword>
<dbReference type="AlphaFoldDB" id="A0AAJ6YD75"/>
<dbReference type="CTD" id="35653"/>
<dbReference type="KEGG" id="csol:105360641"/>
<dbReference type="RefSeq" id="XP_011495904.1">
    <property type="nucleotide sequence ID" value="XM_011497602.1"/>
</dbReference>
<evidence type="ECO:0000256" key="2">
    <source>
        <dbReference type="SAM" id="MobiDB-lite"/>
    </source>
</evidence>
<evidence type="ECO:0000313" key="4">
    <source>
        <dbReference type="RefSeq" id="XP_011495904.1"/>
    </source>
</evidence>
<sequence length="816" mass="96414">MNTTMMHYRPWMHHQQMMVDHQPYYQYAINDLQSYYSTSEHQEEDNDHTGDEMPSETSGDQSPNPDMFRLAFAASQWSKLVLNAEGLFNKLMSTNVLPLNEQNLLKNQIEQWLCMKQEYEECIAGDDSASLQGYNENTRRSLERIEEVTETDEKTDESNNWIKLQYRTKSCSGSESEVFDDEDNSDSESENPNFLEKLDEYMKKFKTDTDEILDSKKNDYYKLKDCSSISKAIINSSFVPIVKPIPIRNPSSRRMSILPYSDMSNEIVEFQKQNINSINLFQQNHFNKNSVASFDSIERNENQEKFDESIEDESTKTIIKAQHLTVDSEYINILKKLMNNNEEKQSQVKRIQIDLDLAYKQVEELQNTIKIKQQFIEDMLQNCDARNSAKQKFQKKKSKFEEKYRNIEKLLNFKRMHRNIEDEVAHKEEIEKYENLLMYYEKKLKDTKIIKQVAGNSAKTIVYLSNSLSASQKQMEMLKQRLKDEEEHKKLVEEELISNHQRIKELEEKYNITSSKLKDVISENEDEKSHYRVKMKCDDKDKNLVEENERISRLDHLLKEKLDIERIDNTDEKETLRQEIRNLRHIRDRLIDMKCKYINGRTSTTVGKERQLLLISEYVETIDAMIEQKNVMICGKVDLNQNKFNKIDEQMPIMNRLEKLSHDELVTLFYKYFYKVIDLKDSSRNLEIQNAILEESIKKQAIENDTKMIMLRKMYEQRISVFYKFYAEESSSSGYDNRNKDFERLIKENQALRNRLAHFDSLIKASGTTQAVRSNSVKNTKQVLKPELMQIALPPLTTTVTRQGNKLIIQTSEKKK</sequence>
<organism evidence="3 4">
    <name type="scientific">Ceratosolen solmsi marchali</name>
    <dbReference type="NCBI Taxonomy" id="326594"/>
    <lineage>
        <taxon>Eukaryota</taxon>
        <taxon>Metazoa</taxon>
        <taxon>Ecdysozoa</taxon>
        <taxon>Arthropoda</taxon>
        <taxon>Hexapoda</taxon>
        <taxon>Insecta</taxon>
        <taxon>Pterygota</taxon>
        <taxon>Neoptera</taxon>
        <taxon>Endopterygota</taxon>
        <taxon>Hymenoptera</taxon>
        <taxon>Apocrita</taxon>
        <taxon>Proctotrupomorpha</taxon>
        <taxon>Chalcidoidea</taxon>
        <taxon>Agaonidae</taxon>
        <taxon>Agaoninae</taxon>
        <taxon>Ceratosolen</taxon>
    </lineage>
</organism>
<dbReference type="Proteomes" id="UP000695007">
    <property type="component" value="Unplaced"/>
</dbReference>
<feature type="compositionally biased region" description="Polar residues" evidence="2">
    <location>
        <begin position="55"/>
        <end position="64"/>
    </location>
</feature>
<protein>
    <submittedName>
        <fullName evidence="4">Kinesin-like protein costa</fullName>
    </submittedName>
</protein>
<dbReference type="GeneID" id="105360641"/>
<gene>
    <name evidence="4" type="primary">LOC105360641</name>
</gene>
<evidence type="ECO:0000313" key="3">
    <source>
        <dbReference type="Proteomes" id="UP000695007"/>
    </source>
</evidence>
<reference evidence="4" key="1">
    <citation type="submission" date="2025-08" db="UniProtKB">
        <authorList>
            <consortium name="RefSeq"/>
        </authorList>
    </citation>
    <scope>IDENTIFICATION</scope>
</reference>